<name>A0ABP0UR09_9BRYO</name>
<feature type="compositionally biased region" description="Basic residues" evidence="1">
    <location>
        <begin position="63"/>
        <end position="72"/>
    </location>
</feature>
<dbReference type="Proteomes" id="UP001497512">
    <property type="component" value="Chromosome 5"/>
</dbReference>
<feature type="compositionally biased region" description="Basic and acidic residues" evidence="1">
    <location>
        <begin position="73"/>
        <end position="84"/>
    </location>
</feature>
<evidence type="ECO:0000313" key="2">
    <source>
        <dbReference type="EMBL" id="CAK9227160.1"/>
    </source>
</evidence>
<organism evidence="2 3">
    <name type="scientific">Sphagnum troendelagicum</name>
    <dbReference type="NCBI Taxonomy" id="128251"/>
    <lineage>
        <taxon>Eukaryota</taxon>
        <taxon>Viridiplantae</taxon>
        <taxon>Streptophyta</taxon>
        <taxon>Embryophyta</taxon>
        <taxon>Bryophyta</taxon>
        <taxon>Sphagnophytina</taxon>
        <taxon>Sphagnopsida</taxon>
        <taxon>Sphagnales</taxon>
        <taxon>Sphagnaceae</taxon>
        <taxon>Sphagnum</taxon>
    </lineage>
</organism>
<protein>
    <submittedName>
        <fullName evidence="2">Uncharacterized protein</fullName>
    </submittedName>
</protein>
<dbReference type="EMBL" id="OZ019897">
    <property type="protein sequence ID" value="CAK9227160.1"/>
    <property type="molecule type" value="Genomic_DNA"/>
</dbReference>
<sequence>MARQYQEYEYVSETQVERITSENRILITKFEYRCAEEDKRYRSDSRQRLRIHAQKQDTSHRPDSKKRLRIHAQKQDNSHRSDLK</sequence>
<reference evidence="2" key="1">
    <citation type="submission" date="2024-02" db="EMBL/GenBank/DDBJ databases">
        <authorList>
            <consortium name="ELIXIR-Norway"/>
            <consortium name="Elixir Norway"/>
        </authorList>
    </citation>
    <scope>NUCLEOTIDE SEQUENCE</scope>
</reference>
<evidence type="ECO:0000256" key="1">
    <source>
        <dbReference type="SAM" id="MobiDB-lite"/>
    </source>
</evidence>
<accession>A0ABP0UR09</accession>
<evidence type="ECO:0000313" key="3">
    <source>
        <dbReference type="Proteomes" id="UP001497512"/>
    </source>
</evidence>
<gene>
    <name evidence="2" type="ORF">CSSPTR1EN2_LOCUS18600</name>
</gene>
<keyword evidence="3" id="KW-1185">Reference proteome</keyword>
<proteinExistence type="predicted"/>
<feature type="region of interest" description="Disordered" evidence="1">
    <location>
        <begin position="41"/>
        <end position="84"/>
    </location>
</feature>